<gene>
    <name evidence="4" type="ORF">ACFP3U_06370</name>
</gene>
<dbReference type="Pfam" id="PF04471">
    <property type="entry name" value="Mrr_cat"/>
    <property type="match status" value="1"/>
</dbReference>
<feature type="domain" description="Restriction endonuclease type IV Mrr" evidence="3">
    <location>
        <begin position="94"/>
        <end position="209"/>
    </location>
</feature>
<dbReference type="PANTHER" id="PTHR30015">
    <property type="entry name" value="MRR RESTRICTION SYSTEM PROTEIN"/>
    <property type="match status" value="1"/>
</dbReference>
<evidence type="ECO:0000313" key="5">
    <source>
        <dbReference type="Proteomes" id="UP001595975"/>
    </source>
</evidence>
<reference evidence="5" key="1">
    <citation type="journal article" date="2019" name="Int. J. Syst. Evol. Microbiol.">
        <title>The Global Catalogue of Microorganisms (GCM) 10K type strain sequencing project: providing services to taxonomists for standard genome sequencing and annotation.</title>
        <authorList>
            <consortium name="The Broad Institute Genomics Platform"/>
            <consortium name="The Broad Institute Genome Sequencing Center for Infectious Disease"/>
            <person name="Wu L."/>
            <person name="Ma J."/>
        </authorList>
    </citation>
    <scope>NUCLEOTIDE SEQUENCE [LARGE SCALE GENOMIC DNA]</scope>
    <source>
        <strain evidence="5">CGMCC 4.1437</strain>
    </source>
</reference>
<keyword evidence="4" id="KW-0255">Endonuclease</keyword>
<protein>
    <submittedName>
        <fullName evidence="4">Restriction endonuclease</fullName>
    </submittedName>
</protein>
<keyword evidence="2" id="KW-0812">Transmembrane</keyword>
<evidence type="ECO:0000259" key="3">
    <source>
        <dbReference type="Pfam" id="PF04471"/>
    </source>
</evidence>
<feature type="transmembrane region" description="Helical" evidence="2">
    <location>
        <begin position="48"/>
        <end position="67"/>
    </location>
</feature>
<dbReference type="GO" id="GO:0004519">
    <property type="term" value="F:endonuclease activity"/>
    <property type="evidence" value="ECO:0007669"/>
    <property type="project" value="UniProtKB-KW"/>
</dbReference>
<dbReference type="InterPro" id="IPR052906">
    <property type="entry name" value="Type_IV_Methyl-Rstrct_Enzyme"/>
</dbReference>
<dbReference type="Proteomes" id="UP001595975">
    <property type="component" value="Unassembled WGS sequence"/>
</dbReference>
<keyword evidence="4" id="KW-0540">Nuclease</keyword>
<dbReference type="Gene3D" id="3.40.1350.10">
    <property type="match status" value="1"/>
</dbReference>
<evidence type="ECO:0000313" key="4">
    <source>
        <dbReference type="EMBL" id="MFC5662607.1"/>
    </source>
</evidence>
<accession>A0ABW0WWF9</accession>
<dbReference type="InterPro" id="IPR011856">
    <property type="entry name" value="tRNA_endonuc-like_dom_sf"/>
</dbReference>
<dbReference type="PANTHER" id="PTHR30015:SF6">
    <property type="entry name" value="SLL1429 PROTEIN"/>
    <property type="match status" value="1"/>
</dbReference>
<keyword evidence="2" id="KW-1133">Transmembrane helix</keyword>
<comment type="caution">
    <text evidence="4">The sequence shown here is derived from an EMBL/GenBank/DDBJ whole genome shotgun (WGS) entry which is preliminary data.</text>
</comment>
<dbReference type="EMBL" id="JBHSOF010000005">
    <property type="protein sequence ID" value="MFC5662607.1"/>
    <property type="molecule type" value="Genomic_DNA"/>
</dbReference>
<dbReference type="InterPro" id="IPR011335">
    <property type="entry name" value="Restrct_endonuc-II-like"/>
</dbReference>
<organism evidence="4 5">
    <name type="scientific">Kitasatospora misakiensis</name>
    <dbReference type="NCBI Taxonomy" id="67330"/>
    <lineage>
        <taxon>Bacteria</taxon>
        <taxon>Bacillati</taxon>
        <taxon>Actinomycetota</taxon>
        <taxon>Actinomycetes</taxon>
        <taxon>Kitasatosporales</taxon>
        <taxon>Streptomycetaceae</taxon>
        <taxon>Kitasatospora</taxon>
    </lineage>
</organism>
<feature type="region of interest" description="Disordered" evidence="1">
    <location>
        <begin position="1"/>
        <end position="21"/>
    </location>
</feature>
<proteinExistence type="predicted"/>
<feature type="transmembrane region" description="Helical" evidence="2">
    <location>
        <begin position="21"/>
        <end position="42"/>
    </location>
</feature>
<keyword evidence="2" id="KW-0472">Membrane</keyword>
<dbReference type="RefSeq" id="WP_380224222.1">
    <property type="nucleotide sequence ID" value="NZ_JBHSOF010000005.1"/>
</dbReference>
<evidence type="ECO:0000256" key="2">
    <source>
        <dbReference type="SAM" id="Phobius"/>
    </source>
</evidence>
<keyword evidence="4" id="KW-0378">Hydrolase</keyword>
<dbReference type="SUPFAM" id="SSF52980">
    <property type="entry name" value="Restriction endonuclease-like"/>
    <property type="match status" value="1"/>
</dbReference>
<evidence type="ECO:0000256" key="1">
    <source>
        <dbReference type="SAM" id="MobiDB-lite"/>
    </source>
</evidence>
<sequence>MAGRRTPVRRRGNRRTARRGSTNWPAGALAALVAISAAGAVVRWLAAHWWLLAVALAAAGAAAAVAAHRRVRAARQRQLLAAQLRLALTGPGGIDQMAPDAFEYAVRDLLLRDGCRARKVGRANDQSVDVLAEDPTGRRWAVQCKHKQDPVGGRPVSVGVLYALAGTYRRSHGAHVAVVVTNGRFSRESLKWGAEHGILLVDRTSLARWAAGGRPLWEVLPRVPAPRDGHRR</sequence>
<dbReference type="InterPro" id="IPR007560">
    <property type="entry name" value="Restrct_endonuc_IV_Mrr"/>
</dbReference>
<name>A0ABW0WWF9_9ACTN</name>
<feature type="compositionally biased region" description="Basic residues" evidence="1">
    <location>
        <begin position="1"/>
        <end position="18"/>
    </location>
</feature>
<keyword evidence="5" id="KW-1185">Reference proteome</keyword>